<protein>
    <recommendedName>
        <fullName evidence="2">DUF7908 domain-containing protein</fullName>
    </recommendedName>
</protein>
<keyword evidence="4" id="KW-1185">Reference proteome</keyword>
<organism evidence="3 4">
    <name type="scientific">Fusarium irregulare</name>
    <dbReference type="NCBI Taxonomy" id="2494466"/>
    <lineage>
        <taxon>Eukaryota</taxon>
        <taxon>Fungi</taxon>
        <taxon>Dikarya</taxon>
        <taxon>Ascomycota</taxon>
        <taxon>Pezizomycotina</taxon>
        <taxon>Sordariomycetes</taxon>
        <taxon>Hypocreomycetidae</taxon>
        <taxon>Hypocreales</taxon>
        <taxon>Nectriaceae</taxon>
        <taxon>Fusarium</taxon>
        <taxon>Fusarium incarnatum-equiseti species complex</taxon>
    </lineage>
</organism>
<dbReference type="Pfam" id="PF25485">
    <property type="entry name" value="DUF7908"/>
    <property type="match status" value="1"/>
</dbReference>
<evidence type="ECO:0000313" key="3">
    <source>
        <dbReference type="EMBL" id="KAJ4015518.1"/>
    </source>
</evidence>
<sequence length="749" mass="78039">MDVDMWCLTLFPRRFAAINATEFGRADDGRDVETLLRKRSLDQDYYGYDFPICAAGLPLKLIDHVTDTDIQDASTSVTSITIPESPQTSLLSSADFGTSTLNNDPTRAQSESSAVNLDTTISTLTDVPTTSLDSITGTESVPISSGIGMNEPVGRRVIFQIVAPDNKKRDLNKRATNGFVGNENPNICTFATTFNLAEDQLFNAGVPIFYSGEDFKELSGQGSPSSAAIRTTFGESGQQLVFQNSGLPNGEASFCQNSNGQIYIVFTTGPSSCVPVNLAVYDDVNYVLVEQCQNGRLVGVDDLTSATGITISETTSATGITISETSSPETFSSSIVAFPSTEAVANSATETATSTGGSLNSQSHESIVESTTATEVTTSTEAISGILDTFTSTAQAESISFGSGIASQETPTTFSSGGFDPFTSRSLIVTSQVMLETSTTEAFALPETLYGTSTENSSFISIASTKPPPETSTTEVSALPNTGNVTSTAGGSLSSVVTTGLPEGTSTTGVTPPTTCYYSCVEGESLGSSITTETVSGTSASEVSASSETPTGTTSEEPSPIESTDLSPSASTSVESEGSTTLYSSPSTSETSSEAFTDTTTTGSTEAGTTINLPAPDENSSTEIADIEDTTTASHETPTTTEGDSTVPDPTTAALEETATATTDPCLRLDNPYLAESSDLFDILCSHSFQEVETLFSYSGFSFEACINTCGDDVTCIAVQYSKLPSTCNLLTSAGGANPDEESNIAVRF</sequence>
<feature type="compositionally biased region" description="Polar residues" evidence="1">
    <location>
        <begin position="479"/>
        <end position="493"/>
    </location>
</feature>
<accession>A0A9W8PTY6</accession>
<dbReference type="Proteomes" id="UP001152130">
    <property type="component" value="Unassembled WGS sequence"/>
</dbReference>
<comment type="caution">
    <text evidence="3">The sequence shown here is derived from an EMBL/GenBank/DDBJ whole genome shotgun (WGS) entry which is preliminary data.</text>
</comment>
<evidence type="ECO:0000259" key="2">
    <source>
        <dbReference type="Pfam" id="PF25485"/>
    </source>
</evidence>
<feature type="compositionally biased region" description="Polar residues" evidence="1">
    <location>
        <begin position="565"/>
        <end position="577"/>
    </location>
</feature>
<proteinExistence type="predicted"/>
<name>A0A9W8PTY6_9HYPO</name>
<feature type="region of interest" description="Disordered" evidence="1">
    <location>
        <begin position="464"/>
        <end position="493"/>
    </location>
</feature>
<dbReference type="AlphaFoldDB" id="A0A9W8PTY6"/>
<feature type="region of interest" description="Disordered" evidence="1">
    <location>
        <begin position="529"/>
        <end position="650"/>
    </location>
</feature>
<evidence type="ECO:0000256" key="1">
    <source>
        <dbReference type="SAM" id="MobiDB-lite"/>
    </source>
</evidence>
<feature type="region of interest" description="Disordered" evidence="1">
    <location>
        <begin position="84"/>
        <end position="115"/>
    </location>
</feature>
<feature type="compositionally biased region" description="Low complexity" evidence="1">
    <location>
        <begin position="630"/>
        <end position="642"/>
    </location>
</feature>
<dbReference type="InterPro" id="IPR057230">
    <property type="entry name" value="DUF7908"/>
</dbReference>
<feature type="compositionally biased region" description="Low complexity" evidence="1">
    <location>
        <begin position="578"/>
        <end position="610"/>
    </location>
</feature>
<feature type="compositionally biased region" description="Low complexity" evidence="1">
    <location>
        <begin position="531"/>
        <end position="564"/>
    </location>
</feature>
<evidence type="ECO:0000313" key="4">
    <source>
        <dbReference type="Proteomes" id="UP001152130"/>
    </source>
</evidence>
<dbReference type="EMBL" id="JAPDHF010000007">
    <property type="protein sequence ID" value="KAJ4015518.1"/>
    <property type="molecule type" value="Genomic_DNA"/>
</dbReference>
<feature type="domain" description="DUF7908" evidence="2">
    <location>
        <begin position="158"/>
        <end position="282"/>
    </location>
</feature>
<gene>
    <name evidence="3" type="ORF">NW766_005862</name>
</gene>
<reference evidence="3" key="1">
    <citation type="submission" date="2022-10" db="EMBL/GenBank/DDBJ databases">
        <title>Fusarium specimens isolated from Avocado Roots.</title>
        <authorList>
            <person name="Stajich J."/>
            <person name="Roper C."/>
            <person name="Heimlech-Rivalta G."/>
        </authorList>
    </citation>
    <scope>NUCLEOTIDE SEQUENCE</scope>
    <source>
        <strain evidence="3">CF00143</strain>
    </source>
</reference>